<accession>A0A158QJF5</accession>
<feature type="transmembrane region" description="Helical" evidence="6">
    <location>
        <begin position="608"/>
        <end position="627"/>
    </location>
</feature>
<dbReference type="InterPro" id="IPR050746">
    <property type="entry name" value="DAACS"/>
</dbReference>
<dbReference type="EMBL" id="UZAE01013744">
    <property type="protein sequence ID" value="VDO11145.1"/>
    <property type="molecule type" value="Genomic_DNA"/>
</dbReference>
<feature type="transmembrane region" description="Helical" evidence="6">
    <location>
        <begin position="355"/>
        <end position="379"/>
    </location>
</feature>
<evidence type="ECO:0000313" key="9">
    <source>
        <dbReference type="WBParaSite" id="HNAJ_0001171601-mRNA-1"/>
    </source>
</evidence>
<feature type="transmembrane region" description="Helical" evidence="6">
    <location>
        <begin position="536"/>
        <end position="556"/>
    </location>
</feature>
<dbReference type="Proteomes" id="UP000278807">
    <property type="component" value="Unassembled WGS sequence"/>
</dbReference>
<feature type="transmembrane region" description="Helical" evidence="6">
    <location>
        <begin position="503"/>
        <end position="524"/>
    </location>
</feature>
<dbReference type="InterPro" id="IPR001991">
    <property type="entry name" value="Na-dicarboxylate_symporter"/>
</dbReference>
<comment type="similarity">
    <text evidence="6">Belongs to the dicarboxylate/amino acid:cation symporter (DAACS) (TC 2.A.23) family.</text>
</comment>
<organism evidence="9">
    <name type="scientific">Rodentolepis nana</name>
    <name type="common">Dwarf tapeworm</name>
    <name type="synonym">Hymenolepis nana</name>
    <dbReference type="NCBI Taxonomy" id="102285"/>
    <lineage>
        <taxon>Eukaryota</taxon>
        <taxon>Metazoa</taxon>
        <taxon>Spiralia</taxon>
        <taxon>Lophotrochozoa</taxon>
        <taxon>Platyhelminthes</taxon>
        <taxon>Cestoda</taxon>
        <taxon>Eucestoda</taxon>
        <taxon>Cyclophyllidea</taxon>
        <taxon>Hymenolepididae</taxon>
        <taxon>Rodentolepis</taxon>
    </lineage>
</organism>
<dbReference type="AlphaFoldDB" id="A0A158QJF5"/>
<evidence type="ECO:0000256" key="3">
    <source>
        <dbReference type="ARBA" id="ARBA00022692"/>
    </source>
</evidence>
<feature type="transmembrane region" description="Helical" evidence="6">
    <location>
        <begin position="576"/>
        <end position="601"/>
    </location>
</feature>
<sequence>MKVSQEFFLRLVAIPEMMEACDKYGIKKTVSQFVIPFSATLKGDGAGVFQAVACVFIAQLTGFDLTIGTYVLIALLTGFATLAIPMVPSASIIIIITILSSLGANTAAVSLLFAVEWIITTEMVFSTLYQVASTHYNFTSMSLIPFEFSFCRDRCRSGSIGYGHLYAAAFTQSVAIGRRTEGKDIEEEMEEFTEYEVDDGVISFMPIAPVKSHELGTHNHFFQPTSHHTSQKNTLVMPMKELRSLENVGKMSEVWSTEDGVEVAEKEPTTCGQKFLKGMRDNLFTILTLIGVAIGFGIGFGVGSTHPSQTAITWIKMIGDIYIRLLQLTILPVIAANIIVVMARMEPKKNGKMGFAAIGFVIGFDIISGAIGVITAVAIGPGLSTQLTTNTTEEEGPNDAPVTTSDVFADLFLNIFPDNIVSLTIYQHFNLLSGLIFTTIAFGIAAGASGKAGEVFVNFFEALGNVVLILMRWFLQATPVGVCFMVAGAVVGLDDVAGTFQGLGLFMATVLVGLAVHMILQIIVYSIASFRNPFKLVWMGFRVTFLAFITTSPVIAIPEMLETCDKYGISKKVSRFVIPFSAALKGDASGVFQAIACVFIAQMTHYELTVGTYVIIALLTGFATLAIPNVPSSSIIIIITILSSIGVSTAEVSLLFAVEWLMDRCRSGSIGLGHLFAAAFTHSVAIGRRTEGQNIDDDDDDWKIEKEEFTEQ</sequence>
<evidence type="ECO:0000313" key="8">
    <source>
        <dbReference type="Proteomes" id="UP000278807"/>
    </source>
</evidence>
<evidence type="ECO:0000256" key="1">
    <source>
        <dbReference type="ARBA" id="ARBA00004141"/>
    </source>
</evidence>
<dbReference type="InterPro" id="IPR036458">
    <property type="entry name" value="Na:dicarbo_symporter_sf"/>
</dbReference>
<feature type="transmembrane region" description="Helical" evidence="6">
    <location>
        <begin position="283"/>
        <end position="301"/>
    </location>
</feature>
<feature type="transmembrane region" description="Helical" evidence="6">
    <location>
        <begin position="633"/>
        <end position="658"/>
    </location>
</feature>
<comment type="caution">
    <text evidence="6">Lacks conserved residue(s) required for the propagation of feature annotation.</text>
</comment>
<comment type="subcellular location">
    <subcellularLocation>
        <location evidence="1 6">Membrane</location>
        <topology evidence="1 6">Multi-pass membrane protein</topology>
    </subcellularLocation>
</comment>
<feature type="transmembrane region" description="Helical" evidence="6">
    <location>
        <begin position="425"/>
        <end position="448"/>
    </location>
</feature>
<feature type="transmembrane region" description="Helical" evidence="6">
    <location>
        <begin position="321"/>
        <end position="343"/>
    </location>
</feature>
<keyword evidence="8" id="KW-1185">Reference proteome</keyword>
<dbReference type="WBParaSite" id="HNAJ_0001171601-mRNA-1">
    <property type="protein sequence ID" value="HNAJ_0001171601-mRNA-1"/>
    <property type="gene ID" value="HNAJ_0001171601"/>
</dbReference>
<dbReference type="PANTHER" id="PTHR11958">
    <property type="entry name" value="SODIUM/DICARBOXYLATE SYMPORTER-RELATED"/>
    <property type="match status" value="1"/>
</dbReference>
<keyword evidence="3 6" id="KW-0812">Transmembrane</keyword>
<dbReference type="STRING" id="102285.A0A158QJF5"/>
<name>A0A158QJF5_RODNA</name>
<evidence type="ECO:0000256" key="4">
    <source>
        <dbReference type="ARBA" id="ARBA00022989"/>
    </source>
</evidence>
<reference evidence="9" key="1">
    <citation type="submission" date="2016-04" db="UniProtKB">
        <authorList>
            <consortium name="WormBaseParasite"/>
        </authorList>
    </citation>
    <scope>IDENTIFICATION</scope>
</reference>
<gene>
    <name evidence="7" type="ORF">HNAJ_LOCUS11706</name>
</gene>
<evidence type="ECO:0000313" key="7">
    <source>
        <dbReference type="EMBL" id="VDO11145.1"/>
    </source>
</evidence>
<keyword evidence="2 6" id="KW-0813">Transport</keyword>
<dbReference type="SUPFAM" id="SSF118215">
    <property type="entry name" value="Proton glutamate symport protein"/>
    <property type="match status" value="2"/>
</dbReference>
<proteinExistence type="inferred from homology"/>
<evidence type="ECO:0000256" key="2">
    <source>
        <dbReference type="ARBA" id="ARBA00022448"/>
    </source>
</evidence>
<keyword evidence="6" id="KW-0769">Symport</keyword>
<dbReference type="Gene3D" id="1.10.3860.10">
    <property type="entry name" value="Sodium:dicarboxylate symporter"/>
    <property type="match status" value="2"/>
</dbReference>
<dbReference type="OrthoDB" id="5877963at2759"/>
<dbReference type="GO" id="GO:0015293">
    <property type="term" value="F:symporter activity"/>
    <property type="evidence" value="ECO:0007669"/>
    <property type="project" value="UniProtKB-UniRule"/>
</dbReference>
<protein>
    <recommendedName>
        <fullName evidence="6">Amino acid transporter</fullName>
    </recommendedName>
</protein>
<evidence type="ECO:0000256" key="6">
    <source>
        <dbReference type="RuleBase" id="RU361216"/>
    </source>
</evidence>
<reference evidence="7 8" key="2">
    <citation type="submission" date="2018-11" db="EMBL/GenBank/DDBJ databases">
        <authorList>
            <consortium name="Pathogen Informatics"/>
        </authorList>
    </citation>
    <scope>NUCLEOTIDE SEQUENCE [LARGE SCALE GENOMIC DNA]</scope>
</reference>
<keyword evidence="4 6" id="KW-1133">Transmembrane helix</keyword>
<evidence type="ECO:0000256" key="5">
    <source>
        <dbReference type="ARBA" id="ARBA00023136"/>
    </source>
</evidence>
<feature type="transmembrane region" description="Helical" evidence="6">
    <location>
        <begin position="92"/>
        <end position="115"/>
    </location>
</feature>
<keyword evidence="5 6" id="KW-0472">Membrane</keyword>
<dbReference type="Pfam" id="PF00375">
    <property type="entry name" value="SDF"/>
    <property type="match status" value="2"/>
</dbReference>
<dbReference type="GO" id="GO:0016020">
    <property type="term" value="C:membrane"/>
    <property type="evidence" value="ECO:0007669"/>
    <property type="project" value="UniProtKB-SubCell"/>
</dbReference>
<feature type="transmembrane region" description="Helical" evidence="6">
    <location>
        <begin position="67"/>
        <end position="86"/>
    </location>
</feature>
<dbReference type="PRINTS" id="PR00173">
    <property type="entry name" value="EDTRNSPORT"/>
</dbReference>
<dbReference type="PANTHER" id="PTHR11958:SF63">
    <property type="entry name" value="AMINO ACID TRANSPORTER"/>
    <property type="match status" value="1"/>
</dbReference>